<dbReference type="AlphaFoldDB" id="A0A1M4UT23"/>
<keyword evidence="2" id="KW-1185">Reference proteome</keyword>
<evidence type="ECO:0008006" key="3">
    <source>
        <dbReference type="Google" id="ProtNLM"/>
    </source>
</evidence>
<dbReference type="Pfam" id="PF18845">
    <property type="entry name" value="baeRF_family3"/>
    <property type="match status" value="1"/>
</dbReference>
<dbReference type="RefSeq" id="WP_072833896.1">
    <property type="nucleotide sequence ID" value="NZ_FQUU01000002.1"/>
</dbReference>
<dbReference type="STRING" id="1121884.SAMN02745131_00764"/>
<protein>
    <recommendedName>
        <fullName evidence="3">ERF1 domain-containing protein 3</fullName>
    </recommendedName>
</protein>
<sequence length="378" mass="43084">MYITSPRLTHEEMDMLQTNENDTCISIILPSHNNWTAGSKSINLDRSIQKAIDQLNLSYPDSKEELEGKLKHLANNVILEQYPLGLGLFVSEKIEYCVQFPFIVEEKISISNHFELKDLLYKVNYSNPYYVLLLDEKQACLYTGEFNIIHKVQDANFPLIYTEDFEYEKASRTNSYSGRATISSFEKDKSAVQKSRYLSFLKSVDDLLDIYISKNDSQVIICGVKSVTASFLNHSKHDDKIIGVQHGNYSHLNEFELGLLVSPLLLATQEEKMLEEISDLEEKKGEGLAEEGISDVWAAITDGRGYILLVERDYDVKVYYDKSYPLEIQMTPSKQSPGILENAVDKVIEMHLNKKGKVLILNNGMLAGHKQIALITRY</sequence>
<dbReference type="InterPro" id="IPR041289">
    <property type="entry name" value="Bact_RF_family3"/>
</dbReference>
<dbReference type="Proteomes" id="UP000184048">
    <property type="component" value="Unassembled WGS sequence"/>
</dbReference>
<evidence type="ECO:0000313" key="1">
    <source>
        <dbReference type="EMBL" id="SHE59829.1"/>
    </source>
</evidence>
<accession>A0A1M4UT23</accession>
<dbReference type="OrthoDB" id="4393931at2"/>
<gene>
    <name evidence="1" type="ORF">SAMN02745131_00764</name>
</gene>
<evidence type="ECO:0000313" key="2">
    <source>
        <dbReference type="Proteomes" id="UP000184048"/>
    </source>
</evidence>
<reference evidence="1 2" key="1">
    <citation type="submission" date="2016-11" db="EMBL/GenBank/DDBJ databases">
        <authorList>
            <person name="Jaros S."/>
            <person name="Januszkiewicz K."/>
            <person name="Wedrychowicz H."/>
        </authorList>
    </citation>
    <scope>NUCLEOTIDE SEQUENCE [LARGE SCALE GENOMIC DNA]</scope>
    <source>
        <strain evidence="1 2">DSM 18119</strain>
    </source>
</reference>
<organism evidence="1 2">
    <name type="scientific">Flavisolibacter ginsengisoli DSM 18119</name>
    <dbReference type="NCBI Taxonomy" id="1121884"/>
    <lineage>
        <taxon>Bacteria</taxon>
        <taxon>Pseudomonadati</taxon>
        <taxon>Bacteroidota</taxon>
        <taxon>Chitinophagia</taxon>
        <taxon>Chitinophagales</taxon>
        <taxon>Chitinophagaceae</taxon>
        <taxon>Flavisolibacter</taxon>
    </lineage>
</organism>
<dbReference type="EMBL" id="FQUU01000002">
    <property type="protein sequence ID" value="SHE59829.1"/>
    <property type="molecule type" value="Genomic_DNA"/>
</dbReference>
<name>A0A1M4UT23_9BACT</name>
<proteinExistence type="predicted"/>